<proteinExistence type="predicted"/>
<gene>
    <name evidence="1" type="ORF">FB384_004924</name>
</gene>
<sequence length="79" mass="8642">MNVADLAADIADKTDVLWVNVNSDGTWVGLYPDEDGVDGLDLETAWQVDEVLTDDVLDELVDGHGVRVVDFDTGHAWEV</sequence>
<dbReference type="AlphaFoldDB" id="A0A839Y232"/>
<evidence type="ECO:0000313" key="1">
    <source>
        <dbReference type="EMBL" id="MBB3665965.1"/>
    </source>
</evidence>
<dbReference type="RefSeq" id="WP_183787165.1">
    <property type="nucleotide sequence ID" value="NZ_JACIBS010000009.1"/>
</dbReference>
<accession>A0A839Y232</accession>
<organism evidence="1 2">
    <name type="scientific">Prauserella sediminis</name>
    <dbReference type="NCBI Taxonomy" id="577680"/>
    <lineage>
        <taxon>Bacteria</taxon>
        <taxon>Bacillati</taxon>
        <taxon>Actinomycetota</taxon>
        <taxon>Actinomycetes</taxon>
        <taxon>Pseudonocardiales</taxon>
        <taxon>Pseudonocardiaceae</taxon>
        <taxon>Prauserella</taxon>
        <taxon>Prauserella salsuginis group</taxon>
    </lineage>
</organism>
<protein>
    <submittedName>
        <fullName evidence="1">Uncharacterized protein</fullName>
    </submittedName>
</protein>
<evidence type="ECO:0000313" key="2">
    <source>
        <dbReference type="Proteomes" id="UP000564573"/>
    </source>
</evidence>
<keyword evidence="2" id="KW-1185">Reference proteome</keyword>
<comment type="caution">
    <text evidence="1">The sequence shown here is derived from an EMBL/GenBank/DDBJ whole genome shotgun (WGS) entry which is preliminary data.</text>
</comment>
<dbReference type="EMBL" id="JACIBS010000009">
    <property type="protein sequence ID" value="MBB3665965.1"/>
    <property type="molecule type" value="Genomic_DNA"/>
</dbReference>
<name>A0A839Y232_9PSEU</name>
<reference evidence="1 2" key="1">
    <citation type="submission" date="2020-08" db="EMBL/GenBank/DDBJ databases">
        <title>Sequencing the genomes of 1000 actinobacteria strains.</title>
        <authorList>
            <person name="Klenk H.-P."/>
        </authorList>
    </citation>
    <scope>NUCLEOTIDE SEQUENCE [LARGE SCALE GENOMIC DNA]</scope>
    <source>
        <strain evidence="1 2">DSM 45267</strain>
    </source>
</reference>
<dbReference type="Proteomes" id="UP000564573">
    <property type="component" value="Unassembled WGS sequence"/>
</dbReference>